<dbReference type="Proteomes" id="UP000257109">
    <property type="component" value="Unassembled WGS sequence"/>
</dbReference>
<proteinExistence type="predicted"/>
<dbReference type="PANTHER" id="PTHR42648">
    <property type="entry name" value="TRANSPOSASE, PUTATIVE-RELATED"/>
    <property type="match status" value="1"/>
</dbReference>
<dbReference type="OrthoDB" id="1436950at2759"/>
<dbReference type="InterPro" id="IPR012337">
    <property type="entry name" value="RNaseH-like_sf"/>
</dbReference>
<name>A0A371EQI9_MUCPR</name>
<gene>
    <name evidence="1" type="ORF">CR513_52729</name>
</gene>
<evidence type="ECO:0008006" key="3">
    <source>
        <dbReference type="Google" id="ProtNLM"/>
    </source>
</evidence>
<dbReference type="EMBL" id="QJKJ01012600">
    <property type="protein sequence ID" value="RDX68303.1"/>
    <property type="molecule type" value="Genomic_DNA"/>
</dbReference>
<dbReference type="InterPro" id="IPR036397">
    <property type="entry name" value="RNaseH_sf"/>
</dbReference>
<dbReference type="PANTHER" id="PTHR42648:SF31">
    <property type="entry name" value="RNA-DIRECTED DNA POLYMERASE"/>
    <property type="match status" value="1"/>
</dbReference>
<dbReference type="InterPro" id="IPR039537">
    <property type="entry name" value="Retrotran_Ty1/copia-like"/>
</dbReference>
<dbReference type="STRING" id="157652.A0A371EQI9"/>
<keyword evidence="2" id="KW-1185">Reference proteome</keyword>
<sequence length="195" mass="22412">MKSKFETRSNLKNFVNFVSLVQTQFNVTIKTIKSDNRSEFNWPNFCNDLGIIHQTSCVETPKLNSIVKKKRHILNVARSLLFHSHLPKEFGFILSNMLPTPMLQNRFPFEVLLDSPPALLDLKVFGSVCFSTLQQNKNKFDSRAHKCIFHGFQSATKVTLYTISHPVVFKNVFHEHIFPFVPATAIPFIPLLTFS</sequence>
<evidence type="ECO:0000313" key="1">
    <source>
        <dbReference type="EMBL" id="RDX68303.1"/>
    </source>
</evidence>
<comment type="caution">
    <text evidence="1">The sequence shown here is derived from an EMBL/GenBank/DDBJ whole genome shotgun (WGS) entry which is preliminary data.</text>
</comment>
<feature type="non-terminal residue" evidence="1">
    <location>
        <position position="1"/>
    </location>
</feature>
<protein>
    <recommendedName>
        <fullName evidence="3">Integrase catalytic domain-containing protein</fullName>
    </recommendedName>
</protein>
<accession>A0A371EQI9</accession>
<organism evidence="1 2">
    <name type="scientific">Mucuna pruriens</name>
    <name type="common">Velvet bean</name>
    <name type="synonym">Dolichos pruriens</name>
    <dbReference type="NCBI Taxonomy" id="157652"/>
    <lineage>
        <taxon>Eukaryota</taxon>
        <taxon>Viridiplantae</taxon>
        <taxon>Streptophyta</taxon>
        <taxon>Embryophyta</taxon>
        <taxon>Tracheophyta</taxon>
        <taxon>Spermatophyta</taxon>
        <taxon>Magnoliopsida</taxon>
        <taxon>eudicotyledons</taxon>
        <taxon>Gunneridae</taxon>
        <taxon>Pentapetalae</taxon>
        <taxon>rosids</taxon>
        <taxon>fabids</taxon>
        <taxon>Fabales</taxon>
        <taxon>Fabaceae</taxon>
        <taxon>Papilionoideae</taxon>
        <taxon>50 kb inversion clade</taxon>
        <taxon>NPAAA clade</taxon>
        <taxon>indigoferoid/millettioid clade</taxon>
        <taxon>Phaseoleae</taxon>
        <taxon>Mucuna</taxon>
    </lineage>
</organism>
<reference evidence="1" key="1">
    <citation type="submission" date="2018-05" db="EMBL/GenBank/DDBJ databases">
        <title>Draft genome of Mucuna pruriens seed.</title>
        <authorList>
            <person name="Nnadi N.E."/>
            <person name="Vos R."/>
            <person name="Hasami M.H."/>
            <person name="Devisetty U.K."/>
            <person name="Aguiy J.C."/>
        </authorList>
    </citation>
    <scope>NUCLEOTIDE SEQUENCE [LARGE SCALE GENOMIC DNA]</scope>
    <source>
        <strain evidence="1">JCA_2017</strain>
    </source>
</reference>
<evidence type="ECO:0000313" key="2">
    <source>
        <dbReference type="Proteomes" id="UP000257109"/>
    </source>
</evidence>
<dbReference type="GO" id="GO:0003676">
    <property type="term" value="F:nucleic acid binding"/>
    <property type="evidence" value="ECO:0007669"/>
    <property type="project" value="InterPro"/>
</dbReference>
<dbReference type="AlphaFoldDB" id="A0A371EQI9"/>
<dbReference type="SUPFAM" id="SSF53098">
    <property type="entry name" value="Ribonuclease H-like"/>
    <property type="match status" value="1"/>
</dbReference>
<dbReference type="Gene3D" id="3.30.420.10">
    <property type="entry name" value="Ribonuclease H-like superfamily/Ribonuclease H"/>
    <property type="match status" value="1"/>
</dbReference>